<dbReference type="InterPro" id="IPR002925">
    <property type="entry name" value="Dienelactn_hydro"/>
</dbReference>
<reference evidence="3" key="1">
    <citation type="submission" date="2022-06" db="EMBL/GenBank/DDBJ databases">
        <title>Uncovering the hologenomic basis of an extraordinary plant invasion.</title>
        <authorList>
            <person name="Bieker V.C."/>
            <person name="Martin M.D."/>
            <person name="Gilbert T."/>
            <person name="Hodgins K."/>
            <person name="Battlay P."/>
            <person name="Petersen B."/>
            <person name="Wilson J."/>
        </authorList>
    </citation>
    <scope>NUCLEOTIDE SEQUENCE</scope>
    <source>
        <strain evidence="3">AA19_3_7</strain>
        <tissue evidence="3">Leaf</tissue>
    </source>
</reference>
<keyword evidence="4" id="KW-1185">Reference proteome</keyword>
<name>A0AAD5GRI5_AMBAR</name>
<sequence length="256" mass="28069">MKFLSAVNVHPLLSLHIIIYIYIYMNGLGSVKSSAQIKFGPKCCHNPPAFSSRGQESGEVVQIASLSSYVSGNLDSKIAVLLVSDIYGYEAPKLSWFGGKLGFDRGGFDLWQLADKEQAVELAKPVIQALREKGISKIGSAGFCWGGKVVVELAKEAEIQVAALVHPSFVTLDDIKEVKVPIAILSAELDAQNPPELIKEFDAALDANKVYHFVKIYPGVDHGWVIRYNDDNAAEVKSAKEAQQDLVDWFRKAFSV</sequence>
<proteinExistence type="predicted"/>
<evidence type="ECO:0000313" key="4">
    <source>
        <dbReference type="Proteomes" id="UP001206925"/>
    </source>
</evidence>
<evidence type="ECO:0000259" key="2">
    <source>
        <dbReference type="Pfam" id="PF01738"/>
    </source>
</evidence>
<feature type="transmembrane region" description="Helical" evidence="1">
    <location>
        <begin position="12"/>
        <end position="31"/>
    </location>
</feature>
<dbReference type="PANTHER" id="PTHR17630:SF97">
    <property type="entry name" value="ENDO-1,31,4-BETA-D-GLUCANASE-LIKE"/>
    <property type="match status" value="1"/>
</dbReference>
<dbReference type="InterPro" id="IPR029058">
    <property type="entry name" value="AB_hydrolase_fold"/>
</dbReference>
<keyword evidence="1" id="KW-0812">Transmembrane</keyword>
<dbReference type="Pfam" id="PF01738">
    <property type="entry name" value="DLH"/>
    <property type="match status" value="1"/>
</dbReference>
<gene>
    <name evidence="3" type="ORF">M8C21_000718</name>
</gene>
<keyword evidence="1" id="KW-0472">Membrane</keyword>
<dbReference type="GO" id="GO:0016787">
    <property type="term" value="F:hydrolase activity"/>
    <property type="evidence" value="ECO:0007669"/>
    <property type="project" value="InterPro"/>
</dbReference>
<evidence type="ECO:0000313" key="3">
    <source>
        <dbReference type="EMBL" id="KAI7749368.1"/>
    </source>
</evidence>
<accession>A0AAD5GRI5</accession>
<dbReference type="PANTHER" id="PTHR17630">
    <property type="entry name" value="DIENELACTONE HYDROLASE"/>
    <property type="match status" value="1"/>
</dbReference>
<dbReference type="Gene3D" id="3.40.50.1820">
    <property type="entry name" value="alpha/beta hydrolase"/>
    <property type="match status" value="1"/>
</dbReference>
<dbReference type="AlphaFoldDB" id="A0AAD5GRI5"/>
<dbReference type="Proteomes" id="UP001206925">
    <property type="component" value="Unassembled WGS sequence"/>
</dbReference>
<dbReference type="EMBL" id="JAMZMK010006379">
    <property type="protein sequence ID" value="KAI7749368.1"/>
    <property type="molecule type" value="Genomic_DNA"/>
</dbReference>
<protein>
    <recommendedName>
        <fullName evidence="2">Dienelactone hydrolase domain-containing protein</fullName>
    </recommendedName>
</protein>
<evidence type="ECO:0000256" key="1">
    <source>
        <dbReference type="SAM" id="Phobius"/>
    </source>
</evidence>
<organism evidence="3 4">
    <name type="scientific">Ambrosia artemisiifolia</name>
    <name type="common">Common ragweed</name>
    <dbReference type="NCBI Taxonomy" id="4212"/>
    <lineage>
        <taxon>Eukaryota</taxon>
        <taxon>Viridiplantae</taxon>
        <taxon>Streptophyta</taxon>
        <taxon>Embryophyta</taxon>
        <taxon>Tracheophyta</taxon>
        <taxon>Spermatophyta</taxon>
        <taxon>Magnoliopsida</taxon>
        <taxon>eudicotyledons</taxon>
        <taxon>Gunneridae</taxon>
        <taxon>Pentapetalae</taxon>
        <taxon>asterids</taxon>
        <taxon>campanulids</taxon>
        <taxon>Asterales</taxon>
        <taxon>Asteraceae</taxon>
        <taxon>Asteroideae</taxon>
        <taxon>Heliantheae alliance</taxon>
        <taxon>Heliantheae</taxon>
        <taxon>Ambrosia</taxon>
    </lineage>
</organism>
<feature type="domain" description="Dienelactone hydrolase" evidence="2">
    <location>
        <begin position="112"/>
        <end position="253"/>
    </location>
</feature>
<comment type="caution">
    <text evidence="3">The sequence shown here is derived from an EMBL/GenBank/DDBJ whole genome shotgun (WGS) entry which is preliminary data.</text>
</comment>
<dbReference type="SUPFAM" id="SSF53474">
    <property type="entry name" value="alpha/beta-Hydrolases"/>
    <property type="match status" value="1"/>
</dbReference>
<keyword evidence="1" id="KW-1133">Transmembrane helix</keyword>